<comment type="subcellular location">
    <subcellularLocation>
        <location evidence="1">Cell membrane</location>
        <topology evidence="1">Lipid-anchor</topology>
    </subcellularLocation>
</comment>
<evidence type="ECO:0000256" key="5">
    <source>
        <dbReference type="ARBA" id="ARBA00023136"/>
    </source>
</evidence>
<evidence type="ECO:0000256" key="3">
    <source>
        <dbReference type="ARBA" id="ARBA00022475"/>
    </source>
</evidence>
<feature type="domain" description="ABC transporter substrate-binding protein PnrA-like" evidence="7">
    <location>
        <begin position="34"/>
        <end position="245"/>
    </location>
</feature>
<dbReference type="InterPro" id="IPR003760">
    <property type="entry name" value="PnrA-like"/>
</dbReference>
<dbReference type="Gene3D" id="3.40.50.2300">
    <property type="match status" value="2"/>
</dbReference>
<proteinExistence type="inferred from homology"/>
<sequence>VFGVGGRKDGGLNQATWMQHERFRIKLASDPYHRYREDFGAATVHRTETSDDFSADDAIDRYAAVGCDVVVTSGRDLHQATADAANRHPDLVVLGVDQWFVQHTNQLYGFHFPGETGGLLAGALAASLTNSDTVAILVDGDGGPAADAWQAGFEAGVAHADDTVTVLAVDATGDGAAAARVALDQGADVVFAADPDHSDPALVEVAGQAGAYCIGIGTDRWKAVPDAQPCLVTSIVKAIERSTVTTMTPLFAVYTYRIMGRFSDVEGETLEPGNHALDVELAPFHDHEDAVPAEVVEMLAALDDATRALYGHG</sequence>
<evidence type="ECO:0000313" key="8">
    <source>
        <dbReference type="EMBL" id="SVA95464.1"/>
    </source>
</evidence>
<organism evidence="8">
    <name type="scientific">marine metagenome</name>
    <dbReference type="NCBI Taxonomy" id="408172"/>
    <lineage>
        <taxon>unclassified sequences</taxon>
        <taxon>metagenomes</taxon>
        <taxon>ecological metagenomes</taxon>
    </lineage>
</organism>
<protein>
    <recommendedName>
        <fullName evidence="7">ABC transporter substrate-binding protein PnrA-like domain-containing protein</fullName>
    </recommendedName>
</protein>
<keyword evidence="4" id="KW-0732">Signal</keyword>
<feature type="non-terminal residue" evidence="8">
    <location>
        <position position="1"/>
    </location>
</feature>
<keyword evidence="6" id="KW-0449">Lipoprotein</keyword>
<evidence type="ECO:0000259" key="7">
    <source>
        <dbReference type="Pfam" id="PF02608"/>
    </source>
</evidence>
<dbReference type="EMBL" id="UINC01023562">
    <property type="protein sequence ID" value="SVA95464.1"/>
    <property type="molecule type" value="Genomic_DNA"/>
</dbReference>
<dbReference type="InterPro" id="IPR050957">
    <property type="entry name" value="BMP_lipoprotein"/>
</dbReference>
<evidence type="ECO:0000256" key="1">
    <source>
        <dbReference type="ARBA" id="ARBA00004193"/>
    </source>
</evidence>
<keyword evidence="3" id="KW-1003">Cell membrane</keyword>
<keyword evidence="5" id="KW-0472">Membrane</keyword>
<dbReference type="GO" id="GO:0005886">
    <property type="term" value="C:plasma membrane"/>
    <property type="evidence" value="ECO:0007669"/>
    <property type="project" value="UniProtKB-SubCell"/>
</dbReference>
<reference evidence="8" key="1">
    <citation type="submission" date="2018-05" db="EMBL/GenBank/DDBJ databases">
        <authorList>
            <person name="Lanie J.A."/>
            <person name="Ng W.-L."/>
            <person name="Kazmierczak K.M."/>
            <person name="Andrzejewski T.M."/>
            <person name="Davidsen T.M."/>
            <person name="Wayne K.J."/>
            <person name="Tettelin H."/>
            <person name="Glass J.I."/>
            <person name="Rusch D."/>
            <person name="Podicherti R."/>
            <person name="Tsui H.-C.T."/>
            <person name="Winkler M.E."/>
        </authorList>
    </citation>
    <scope>NUCLEOTIDE SEQUENCE</scope>
</reference>
<evidence type="ECO:0000256" key="2">
    <source>
        <dbReference type="ARBA" id="ARBA00008610"/>
    </source>
</evidence>
<dbReference type="SUPFAM" id="SSF53822">
    <property type="entry name" value="Periplasmic binding protein-like I"/>
    <property type="match status" value="1"/>
</dbReference>
<gene>
    <name evidence="8" type="ORF">METZ01_LOCUS148318</name>
</gene>
<dbReference type="AlphaFoldDB" id="A0A382A292"/>
<evidence type="ECO:0000256" key="4">
    <source>
        <dbReference type="ARBA" id="ARBA00022729"/>
    </source>
</evidence>
<evidence type="ECO:0000256" key="6">
    <source>
        <dbReference type="ARBA" id="ARBA00023288"/>
    </source>
</evidence>
<dbReference type="PANTHER" id="PTHR34296">
    <property type="entry name" value="TRANSCRIPTIONAL ACTIVATOR PROTEIN MED"/>
    <property type="match status" value="1"/>
</dbReference>
<dbReference type="InterPro" id="IPR028082">
    <property type="entry name" value="Peripla_BP_I"/>
</dbReference>
<dbReference type="Pfam" id="PF02608">
    <property type="entry name" value="Bmp"/>
    <property type="match status" value="1"/>
</dbReference>
<accession>A0A382A292</accession>
<dbReference type="PANTHER" id="PTHR34296:SF2">
    <property type="entry name" value="ABC TRANSPORTER GUANOSINE-BINDING PROTEIN NUPN"/>
    <property type="match status" value="1"/>
</dbReference>
<name>A0A382A292_9ZZZZ</name>
<comment type="similarity">
    <text evidence="2">Belongs to the BMP lipoprotein family.</text>
</comment>